<evidence type="ECO:0000256" key="2">
    <source>
        <dbReference type="ARBA" id="ARBA00022741"/>
    </source>
</evidence>
<evidence type="ECO:0000313" key="7">
    <source>
        <dbReference type="EMBL" id="GIN56523.1"/>
    </source>
</evidence>
<dbReference type="HAMAP" id="MF_00978">
    <property type="entry name" value="Bifunct_BirA"/>
    <property type="match status" value="1"/>
</dbReference>
<feature type="binding site" evidence="5">
    <location>
        <position position="189"/>
    </location>
    <ligand>
        <name>biotin</name>
        <dbReference type="ChEBI" id="CHEBI:57586"/>
    </ligand>
</feature>
<keyword evidence="5" id="KW-0804">Transcription</keyword>
<dbReference type="InterPro" id="IPR004408">
    <property type="entry name" value="Biotin_CoA_COase_ligase"/>
</dbReference>
<feature type="DNA-binding region" description="H-T-H motif" evidence="5">
    <location>
        <begin position="23"/>
        <end position="42"/>
    </location>
</feature>
<dbReference type="EMBL" id="BORB01000005">
    <property type="protein sequence ID" value="GIN56523.1"/>
    <property type="molecule type" value="Genomic_DNA"/>
</dbReference>
<sequence>MGKSIKRQMFEALAEADGQYLSGQRLADLIGCSRTAIWKNIEELRKSGIEIEAVRKKGYRLIHLPDGLTENQILYGLDTNILGKKVIHFETTPSTQLIAHQEATKGAPEGTLIVSEEQTSGKGRMLREWHSSKQKGIWMSLILRPTLPLEKAPQFTLIAAIAIAKAIEDVIGLEPEIKWPNDLLLNGKKVTGILTELQGEADQIRYLIIGMGINVNQESQDFPDELQDKATSLLIESGKKIKRKTVVQHILKNLEKYYLIYIEKGFAPLKIIWEEYAVSIGKTITAQTSRGNITGIAEGITNDGVLMIRDRSGQLHYIYSADILIH</sequence>
<keyword evidence="3 5" id="KW-0067">ATP-binding</keyword>
<dbReference type="InterPro" id="IPR045864">
    <property type="entry name" value="aa-tRNA-synth_II/BPL/LPL"/>
</dbReference>
<dbReference type="Pfam" id="PF02237">
    <property type="entry name" value="BPL_C"/>
    <property type="match status" value="1"/>
</dbReference>
<dbReference type="PANTHER" id="PTHR12835:SF5">
    <property type="entry name" value="BIOTIN--PROTEIN LIGASE"/>
    <property type="match status" value="1"/>
</dbReference>
<evidence type="ECO:0000313" key="8">
    <source>
        <dbReference type="Proteomes" id="UP000679950"/>
    </source>
</evidence>
<keyword evidence="4 5" id="KW-0092">Biotin</keyword>
<dbReference type="InterPro" id="IPR008988">
    <property type="entry name" value="Transcriptional_repressor_C"/>
</dbReference>
<reference evidence="7 8" key="1">
    <citation type="submission" date="2021-03" db="EMBL/GenBank/DDBJ databases">
        <title>Antimicrobial resistance genes in bacteria isolated from Japanese honey, and their potential for conferring macrolide and lincosamide resistance in the American foulbrood pathogen Paenibacillus larvae.</title>
        <authorList>
            <person name="Okamoto M."/>
            <person name="Kumagai M."/>
            <person name="Kanamori H."/>
            <person name="Takamatsu D."/>
        </authorList>
    </citation>
    <scope>NUCLEOTIDE SEQUENCE [LARGE SCALE GENOMIC DNA]</scope>
    <source>
        <strain evidence="7 8">J8TS2</strain>
    </source>
</reference>
<dbReference type="Pfam" id="PF08279">
    <property type="entry name" value="HTH_11"/>
    <property type="match status" value="1"/>
</dbReference>
<comment type="similarity">
    <text evidence="5">Belongs to the biotin--protein ligase family.</text>
</comment>
<comment type="caution">
    <text evidence="5">Lacks conserved residue(s) required for the propagation of feature annotation.</text>
</comment>
<dbReference type="GO" id="GO:0016874">
    <property type="term" value="F:ligase activity"/>
    <property type="evidence" value="ECO:0007669"/>
    <property type="project" value="UniProtKB-KW"/>
</dbReference>
<keyword evidence="5" id="KW-0678">Repressor</keyword>
<keyword evidence="8" id="KW-1185">Reference proteome</keyword>
<dbReference type="EC" id="6.3.4.15" evidence="5"/>
<dbReference type="Proteomes" id="UP000679950">
    <property type="component" value="Unassembled WGS sequence"/>
</dbReference>
<dbReference type="InterPro" id="IPR036388">
    <property type="entry name" value="WH-like_DNA-bd_sf"/>
</dbReference>
<dbReference type="InterPro" id="IPR036390">
    <property type="entry name" value="WH_DNA-bd_sf"/>
</dbReference>
<evidence type="ECO:0000256" key="3">
    <source>
        <dbReference type="ARBA" id="ARBA00022840"/>
    </source>
</evidence>
<dbReference type="PANTHER" id="PTHR12835">
    <property type="entry name" value="BIOTIN PROTEIN LIGASE"/>
    <property type="match status" value="1"/>
</dbReference>
<organism evidence="7 8">
    <name type="scientific">Lederbergia ruris</name>
    <dbReference type="NCBI Taxonomy" id="217495"/>
    <lineage>
        <taxon>Bacteria</taxon>
        <taxon>Bacillati</taxon>
        <taxon>Bacillota</taxon>
        <taxon>Bacilli</taxon>
        <taxon>Bacillales</taxon>
        <taxon>Bacillaceae</taxon>
        <taxon>Lederbergia</taxon>
    </lineage>
</organism>
<dbReference type="NCBIfam" id="TIGR00121">
    <property type="entry name" value="birA_ligase"/>
    <property type="match status" value="1"/>
</dbReference>
<keyword evidence="1 5" id="KW-0436">Ligase</keyword>
<keyword evidence="5" id="KW-0805">Transcription regulation</keyword>
<dbReference type="PROSITE" id="PS51733">
    <property type="entry name" value="BPL_LPL_CATALYTIC"/>
    <property type="match status" value="1"/>
</dbReference>
<keyword evidence="2 5" id="KW-0547">Nucleotide-binding</keyword>
<keyword evidence="5" id="KW-0238">DNA-binding</keyword>
<dbReference type="Gene3D" id="3.30.930.10">
    <property type="entry name" value="Bira Bifunctional Protein, Domain 2"/>
    <property type="match status" value="1"/>
</dbReference>
<dbReference type="InterPro" id="IPR003142">
    <property type="entry name" value="BPL_C"/>
</dbReference>
<comment type="caution">
    <text evidence="7">The sequence shown here is derived from an EMBL/GenBank/DDBJ whole genome shotgun (WGS) entry which is preliminary data.</text>
</comment>
<evidence type="ECO:0000259" key="6">
    <source>
        <dbReference type="PROSITE" id="PS51733"/>
    </source>
</evidence>
<gene>
    <name evidence="5 7" type="primary">birA</name>
    <name evidence="7" type="ORF">J8TS2_08420</name>
</gene>
<evidence type="ECO:0000256" key="4">
    <source>
        <dbReference type="ARBA" id="ARBA00023267"/>
    </source>
</evidence>
<dbReference type="SUPFAM" id="SSF55681">
    <property type="entry name" value="Class II aaRS and biotin synthetases"/>
    <property type="match status" value="1"/>
</dbReference>
<dbReference type="InterPro" id="IPR030855">
    <property type="entry name" value="Bifunct_BirA"/>
</dbReference>
<comment type="catalytic activity">
    <reaction evidence="5">
        <text>biotin + L-lysyl-[protein] + ATP = N(6)-biotinyl-L-lysyl-[protein] + AMP + diphosphate + H(+)</text>
        <dbReference type="Rhea" id="RHEA:11756"/>
        <dbReference type="Rhea" id="RHEA-COMP:9752"/>
        <dbReference type="Rhea" id="RHEA-COMP:10505"/>
        <dbReference type="ChEBI" id="CHEBI:15378"/>
        <dbReference type="ChEBI" id="CHEBI:29969"/>
        <dbReference type="ChEBI" id="CHEBI:30616"/>
        <dbReference type="ChEBI" id="CHEBI:33019"/>
        <dbReference type="ChEBI" id="CHEBI:57586"/>
        <dbReference type="ChEBI" id="CHEBI:83144"/>
        <dbReference type="ChEBI" id="CHEBI:456215"/>
        <dbReference type="EC" id="6.3.4.15"/>
    </reaction>
</comment>
<dbReference type="InterPro" id="IPR004143">
    <property type="entry name" value="BPL_LPL_catalytic"/>
</dbReference>
<dbReference type="Gene3D" id="1.10.10.10">
    <property type="entry name" value="Winged helix-like DNA-binding domain superfamily/Winged helix DNA-binding domain"/>
    <property type="match status" value="1"/>
</dbReference>
<dbReference type="SUPFAM" id="SSF50037">
    <property type="entry name" value="C-terminal domain of transcriptional repressors"/>
    <property type="match status" value="1"/>
</dbReference>
<evidence type="ECO:0000256" key="5">
    <source>
        <dbReference type="HAMAP-Rule" id="MF_00978"/>
    </source>
</evidence>
<name>A0ABQ4KEX8_9BACI</name>
<dbReference type="Gene3D" id="2.30.30.100">
    <property type="match status" value="1"/>
</dbReference>
<protein>
    <recommendedName>
        <fullName evidence="5">Bifunctional ligase/repressor BirA</fullName>
    </recommendedName>
    <alternativeName>
        <fullName evidence="5">Biotin--[acetyl-CoA-carboxylase] ligase</fullName>
        <ecNumber evidence="5">6.3.4.15</ecNumber>
    </alternativeName>
    <alternativeName>
        <fullName evidence="5">Biotin--protein ligase</fullName>
    </alternativeName>
    <alternativeName>
        <fullName evidence="5">Biotin-[acetyl-CoA carboxylase] synthetase</fullName>
    </alternativeName>
</protein>
<proteinExistence type="inferred from homology"/>
<accession>A0ABQ4KEX8</accession>
<comment type="function">
    <text evidence="5">Acts both as a biotin--[acetyl-CoA-carboxylase] ligase and a repressor.</text>
</comment>
<evidence type="ECO:0000256" key="1">
    <source>
        <dbReference type="ARBA" id="ARBA00022598"/>
    </source>
</evidence>
<dbReference type="CDD" id="cd16442">
    <property type="entry name" value="BPL"/>
    <property type="match status" value="1"/>
</dbReference>
<dbReference type="Pfam" id="PF03099">
    <property type="entry name" value="BPL_LplA_LipB"/>
    <property type="match status" value="1"/>
</dbReference>
<feature type="binding site" evidence="5">
    <location>
        <position position="118"/>
    </location>
    <ligand>
        <name>biotin</name>
        <dbReference type="ChEBI" id="CHEBI:57586"/>
    </ligand>
</feature>
<dbReference type="SUPFAM" id="SSF46785">
    <property type="entry name" value="Winged helix' DNA-binding domain"/>
    <property type="match status" value="1"/>
</dbReference>
<feature type="domain" description="BPL/LPL catalytic" evidence="6">
    <location>
        <begin position="81"/>
        <end position="262"/>
    </location>
</feature>
<dbReference type="RefSeq" id="WP_212965590.1">
    <property type="nucleotide sequence ID" value="NZ_BORB01000005.1"/>
</dbReference>
<dbReference type="InterPro" id="IPR013196">
    <property type="entry name" value="HTH_11"/>
</dbReference>